<sequence length="334" mass="37743">MKVLFIRFGAIGNLVLTTPVLRCFRKKFPDAELYYVLLKEHRAVLEPNPYLSRLYFYEQGNAFATSLRDAGFDHVVDLQHDEASRLLTGAIGVEPLRVPARNWQHRLFTSLRWNLLPREHQVDRNFAAVAPFGVANDGEGLDFFIPREAEVPMRDIPTSHQLGYLALVIGASKYTKRLPVAHLKALCARIGHPIILLGGPEEAARGEEIRSVDPIKIYNACGKFSLHESADLLRRAKLVITHDTGLMHIAAALKKPILSVWGSTVPAQGMSPYYGTRVLERNPAPSVESGVKLWCRPCTRTGRDRCPLGHFKCMNRQDMEQLARMAEERLWKKE</sequence>
<evidence type="ECO:0000313" key="4">
    <source>
        <dbReference type="Proteomes" id="UP001501725"/>
    </source>
</evidence>
<accession>A0ABP8GK95</accession>
<dbReference type="PANTHER" id="PTHR30160">
    <property type="entry name" value="TETRAACYLDISACCHARIDE 4'-KINASE-RELATED"/>
    <property type="match status" value="1"/>
</dbReference>
<dbReference type="SUPFAM" id="SSF53756">
    <property type="entry name" value="UDP-Glycosyltransferase/glycogen phosphorylase"/>
    <property type="match status" value="1"/>
</dbReference>
<reference evidence="4" key="1">
    <citation type="journal article" date="2019" name="Int. J. Syst. Evol. Microbiol.">
        <title>The Global Catalogue of Microorganisms (GCM) 10K type strain sequencing project: providing services to taxonomists for standard genome sequencing and annotation.</title>
        <authorList>
            <consortium name="The Broad Institute Genomics Platform"/>
            <consortium name="The Broad Institute Genome Sequencing Center for Infectious Disease"/>
            <person name="Wu L."/>
            <person name="Ma J."/>
        </authorList>
    </citation>
    <scope>NUCLEOTIDE SEQUENCE [LARGE SCALE GENOMIC DNA]</scope>
    <source>
        <strain evidence="4">JCM 17919</strain>
    </source>
</reference>
<evidence type="ECO:0000256" key="1">
    <source>
        <dbReference type="ARBA" id="ARBA00022676"/>
    </source>
</evidence>
<keyword evidence="1" id="KW-0328">Glycosyltransferase</keyword>
<dbReference type="CDD" id="cd03789">
    <property type="entry name" value="GT9_LPS_heptosyltransferase"/>
    <property type="match status" value="1"/>
</dbReference>
<comment type="caution">
    <text evidence="3">The sequence shown here is derived from an EMBL/GenBank/DDBJ whole genome shotgun (WGS) entry which is preliminary data.</text>
</comment>
<dbReference type="EMBL" id="BAABGY010000006">
    <property type="protein sequence ID" value="GAA4325875.1"/>
    <property type="molecule type" value="Genomic_DNA"/>
</dbReference>
<dbReference type="InterPro" id="IPR002201">
    <property type="entry name" value="Glyco_trans_9"/>
</dbReference>
<gene>
    <name evidence="3" type="ORF">GCM10023184_14150</name>
</gene>
<proteinExistence type="predicted"/>
<keyword evidence="4" id="KW-1185">Reference proteome</keyword>
<dbReference type="Pfam" id="PF01075">
    <property type="entry name" value="Glyco_transf_9"/>
    <property type="match status" value="1"/>
</dbReference>
<dbReference type="Gene3D" id="3.40.50.2000">
    <property type="entry name" value="Glycogen Phosphorylase B"/>
    <property type="match status" value="2"/>
</dbReference>
<evidence type="ECO:0000313" key="3">
    <source>
        <dbReference type="EMBL" id="GAA4325875.1"/>
    </source>
</evidence>
<organism evidence="3 4">
    <name type="scientific">Flaviaesturariibacter amylovorans</name>
    <dbReference type="NCBI Taxonomy" id="1084520"/>
    <lineage>
        <taxon>Bacteria</taxon>
        <taxon>Pseudomonadati</taxon>
        <taxon>Bacteroidota</taxon>
        <taxon>Chitinophagia</taxon>
        <taxon>Chitinophagales</taxon>
        <taxon>Chitinophagaceae</taxon>
        <taxon>Flaviaestuariibacter</taxon>
    </lineage>
</organism>
<dbReference type="Proteomes" id="UP001501725">
    <property type="component" value="Unassembled WGS sequence"/>
</dbReference>
<dbReference type="InterPro" id="IPR051199">
    <property type="entry name" value="LPS_LOS_Heptosyltrfase"/>
</dbReference>
<dbReference type="RefSeq" id="WP_345254621.1">
    <property type="nucleotide sequence ID" value="NZ_BAABGY010000006.1"/>
</dbReference>
<protein>
    <submittedName>
        <fullName evidence="3">Glycosyltransferase family 9 protein</fullName>
    </submittedName>
</protein>
<name>A0ABP8GK95_9BACT</name>
<dbReference type="PANTHER" id="PTHR30160:SF1">
    <property type="entry name" value="LIPOPOLYSACCHARIDE 1,2-N-ACETYLGLUCOSAMINETRANSFERASE-RELATED"/>
    <property type="match status" value="1"/>
</dbReference>
<keyword evidence="2" id="KW-0808">Transferase</keyword>
<evidence type="ECO:0000256" key="2">
    <source>
        <dbReference type="ARBA" id="ARBA00022679"/>
    </source>
</evidence>